<sequence length="388" mass="43319">MPSPLEPLANPPSLLGYHRQLAPSAGVKVSPLCLGGMSLGTRWADFVGECDEKASFEILDYFYSQGGNFIDTASNYQAGDSERIIGKWMKERRLRDEIVLATKYCAPWRYDEGRNIVQSNFGGMNAKALKHSLEDSLEKLQTSFIDVLYVHHWDHAAGIPEVMQALNDMVARGKVLYLGISNTPAWIVAKANEYAKTHQLRQFVIYQGLWNAAKRDFERDIIPLARMDGMALAPWGVLGQGTFKTKAQREATNGKMRQAMIASAADQEMVIEKLEKIAERESVSMQAIALAYVFHKSPYVFPIVGSTKIEQIKGNIEALGIRLSREDLDEVDMATGKPFDLGWPNNVFTLPSKRDVSGSVMAKDLFANTLHWNGDEVPFAQPIQHGQH</sequence>
<dbReference type="SUPFAM" id="SSF51430">
    <property type="entry name" value="NAD(P)-linked oxidoreductase"/>
    <property type="match status" value="1"/>
</dbReference>
<dbReference type="VEuPathDB" id="FungiDB:HMPREF1541_04049"/>
<evidence type="ECO:0000256" key="2">
    <source>
        <dbReference type="ARBA" id="ARBA00023002"/>
    </source>
</evidence>
<evidence type="ECO:0000259" key="4">
    <source>
        <dbReference type="Pfam" id="PF00248"/>
    </source>
</evidence>
<keyword evidence="6" id="KW-1185">Reference proteome</keyword>
<gene>
    <name evidence="5" type="ORF">HMPREF1541_04049</name>
</gene>
<accession>W2S0J0</accession>
<dbReference type="InParanoid" id="W2S0J0"/>
<dbReference type="OrthoDB" id="48988at2759"/>
<dbReference type="Proteomes" id="UP000030752">
    <property type="component" value="Unassembled WGS sequence"/>
</dbReference>
<comment type="similarity">
    <text evidence="3">Belongs to the aldo/keto reductase family. Aldo/keto reductase 2 subfamily.</text>
</comment>
<dbReference type="Gene3D" id="3.20.20.100">
    <property type="entry name" value="NADP-dependent oxidoreductase domain"/>
    <property type="match status" value="1"/>
</dbReference>
<dbReference type="eggNOG" id="KOG1575">
    <property type="taxonomic scope" value="Eukaryota"/>
</dbReference>
<proteinExistence type="inferred from homology"/>
<evidence type="ECO:0000256" key="3">
    <source>
        <dbReference type="ARBA" id="ARBA00038157"/>
    </source>
</evidence>
<dbReference type="GeneID" id="19971388"/>
<dbReference type="AlphaFoldDB" id="W2S0J0"/>
<organism evidence="5 6">
    <name type="scientific">Cyphellophora europaea (strain CBS 101466)</name>
    <name type="common">Phialophora europaea</name>
    <dbReference type="NCBI Taxonomy" id="1220924"/>
    <lineage>
        <taxon>Eukaryota</taxon>
        <taxon>Fungi</taxon>
        <taxon>Dikarya</taxon>
        <taxon>Ascomycota</taxon>
        <taxon>Pezizomycotina</taxon>
        <taxon>Eurotiomycetes</taxon>
        <taxon>Chaetothyriomycetidae</taxon>
        <taxon>Chaetothyriales</taxon>
        <taxon>Cyphellophoraceae</taxon>
        <taxon>Cyphellophora</taxon>
    </lineage>
</organism>
<evidence type="ECO:0000313" key="5">
    <source>
        <dbReference type="EMBL" id="ETN42110.1"/>
    </source>
</evidence>
<dbReference type="Pfam" id="PF00248">
    <property type="entry name" value="Aldo_ket_red"/>
    <property type="match status" value="1"/>
</dbReference>
<protein>
    <recommendedName>
        <fullName evidence="4">NADP-dependent oxidoreductase domain-containing protein</fullName>
    </recommendedName>
</protein>
<feature type="domain" description="NADP-dependent oxidoreductase" evidence="4">
    <location>
        <begin position="31"/>
        <end position="332"/>
    </location>
</feature>
<dbReference type="RefSeq" id="XP_008716619.1">
    <property type="nucleotide sequence ID" value="XM_008718397.1"/>
</dbReference>
<dbReference type="GO" id="GO:0016491">
    <property type="term" value="F:oxidoreductase activity"/>
    <property type="evidence" value="ECO:0007669"/>
    <property type="project" value="UniProtKB-KW"/>
</dbReference>
<reference evidence="5 6" key="1">
    <citation type="submission" date="2013-03" db="EMBL/GenBank/DDBJ databases">
        <title>The Genome Sequence of Phialophora europaea CBS 101466.</title>
        <authorList>
            <consortium name="The Broad Institute Genomics Platform"/>
            <person name="Cuomo C."/>
            <person name="de Hoog S."/>
            <person name="Gorbushina A."/>
            <person name="Walker B."/>
            <person name="Young S.K."/>
            <person name="Zeng Q."/>
            <person name="Gargeya S."/>
            <person name="Fitzgerald M."/>
            <person name="Haas B."/>
            <person name="Abouelleil A."/>
            <person name="Allen A.W."/>
            <person name="Alvarado L."/>
            <person name="Arachchi H.M."/>
            <person name="Berlin A.M."/>
            <person name="Chapman S.B."/>
            <person name="Gainer-Dewar J."/>
            <person name="Goldberg J."/>
            <person name="Griggs A."/>
            <person name="Gujja S."/>
            <person name="Hansen M."/>
            <person name="Howarth C."/>
            <person name="Imamovic A."/>
            <person name="Ireland A."/>
            <person name="Larimer J."/>
            <person name="McCowan C."/>
            <person name="Murphy C."/>
            <person name="Pearson M."/>
            <person name="Poon T.W."/>
            <person name="Priest M."/>
            <person name="Roberts A."/>
            <person name="Saif S."/>
            <person name="Shea T."/>
            <person name="Sisk P."/>
            <person name="Sykes S."/>
            <person name="Wortman J."/>
            <person name="Nusbaum C."/>
            <person name="Birren B."/>
        </authorList>
    </citation>
    <scope>NUCLEOTIDE SEQUENCE [LARGE SCALE GENOMIC DNA]</scope>
    <source>
        <strain evidence="5 6">CBS 101466</strain>
    </source>
</reference>
<name>W2S0J0_CYPE1</name>
<dbReference type="HOGENOM" id="CLU_023205_2_2_1"/>
<evidence type="ECO:0000256" key="1">
    <source>
        <dbReference type="ARBA" id="ARBA00022857"/>
    </source>
</evidence>
<dbReference type="InterPro" id="IPR036812">
    <property type="entry name" value="NAD(P)_OxRdtase_dom_sf"/>
</dbReference>
<keyword evidence="2" id="KW-0560">Oxidoreductase</keyword>
<evidence type="ECO:0000313" key="6">
    <source>
        <dbReference type="Proteomes" id="UP000030752"/>
    </source>
</evidence>
<dbReference type="STRING" id="1220924.W2S0J0"/>
<dbReference type="EMBL" id="KB822719">
    <property type="protein sequence ID" value="ETN42110.1"/>
    <property type="molecule type" value="Genomic_DNA"/>
</dbReference>
<dbReference type="InterPro" id="IPR023210">
    <property type="entry name" value="NADP_OxRdtase_dom"/>
</dbReference>
<dbReference type="InterPro" id="IPR050523">
    <property type="entry name" value="AKR_Detox_Biosynth"/>
</dbReference>
<dbReference type="PANTHER" id="PTHR43364">
    <property type="entry name" value="NADH-SPECIFIC METHYLGLYOXAL REDUCTASE-RELATED"/>
    <property type="match status" value="1"/>
</dbReference>
<dbReference type="PANTHER" id="PTHR43364:SF7">
    <property type="entry name" value="NADP-DEPENDENT OXIDOREDUCTASE DOMAIN-CONTAINING PROTEIN-RELATED"/>
    <property type="match status" value="1"/>
</dbReference>
<keyword evidence="1" id="KW-0521">NADP</keyword>